<keyword evidence="6 8" id="KW-0624">Polysaccharide degradation</keyword>
<dbReference type="PANTHER" id="PTHR33353">
    <property type="entry name" value="PUTATIVE (AFU_ORTHOLOGUE AFUA_1G12560)-RELATED"/>
    <property type="match status" value="1"/>
</dbReference>
<dbReference type="CDD" id="cd21175">
    <property type="entry name" value="LPMO_AA9"/>
    <property type="match status" value="1"/>
</dbReference>
<evidence type="ECO:0000256" key="1">
    <source>
        <dbReference type="ARBA" id="ARBA00004613"/>
    </source>
</evidence>
<sequence length="398" mass="41485">MVAKTAVYLAALAAAAHSVTAHTIVTSLWVNGKDTADAAVGVGSSYMRTPSSNSPVKDLSSSNMACNDRGTTPVSGFLKVAPGDVIEPEWWHSGARGEDPIATSHVGPIESWISPYNANTNGDVWVQISSEAYDKDSSQWAVEKMIANKGRNKVVVPTDIAPGKYIVQFNLYAMHEAENVGGGQWYPNCAQVEVTGSGSTKLPAGVAIPGFYTASTPGVVWNIYYSSTYDTKLDYIAPGTGVWDSSSTYSTDVCHEKVYGLAPAGYCQGGNNSTAPVKTSAAATTSKAPATTSKAGSTSAVASSATTTTVAHTTSQAAHTTPASSPAAPSSAPAGSTTSSAPNSQYTDYTSCMRAYNKCLDAHQPKNGGAADFSACQSMNCQSYQRMARRSARHAARH</sequence>
<feature type="compositionally biased region" description="Low complexity" evidence="9">
    <location>
        <begin position="310"/>
        <end position="342"/>
    </location>
</feature>
<feature type="signal peptide" evidence="10">
    <location>
        <begin position="1"/>
        <end position="21"/>
    </location>
</feature>
<evidence type="ECO:0000256" key="8">
    <source>
        <dbReference type="RuleBase" id="RU368122"/>
    </source>
</evidence>
<feature type="domain" description="Auxiliary Activity family 9 catalytic" evidence="11">
    <location>
        <begin position="22"/>
        <end position="228"/>
    </location>
</feature>
<dbReference type="EMBL" id="LK052963">
    <property type="protein sequence ID" value="CDR49619.1"/>
    <property type="molecule type" value="Genomic_DNA"/>
</dbReference>
<keyword evidence="10" id="KW-0732">Signal</keyword>
<evidence type="ECO:0000256" key="6">
    <source>
        <dbReference type="ARBA" id="ARBA00023326"/>
    </source>
</evidence>
<proteinExistence type="inferred from homology"/>
<keyword evidence="4 8" id="KW-1015">Disulfide bond</keyword>
<reference evidence="12" key="1">
    <citation type="journal article" date="2014" name="Genome Announc.">
        <title>Draft genome sequence of Rhodosporidium toruloides CECT1137, an oleaginous yeast of biotechnological interest.</title>
        <authorList>
            <person name="Morin N."/>
            <person name="Calcas X."/>
            <person name="Devillers H."/>
            <person name="Durrens P."/>
            <person name="Sherman D.J."/>
            <person name="Nicaud J.-M."/>
            <person name="Neuveglise C."/>
        </authorList>
    </citation>
    <scope>NUCLEOTIDE SEQUENCE</scope>
    <source>
        <strain evidence="12">CECT1137</strain>
    </source>
</reference>
<keyword evidence="5 8" id="KW-0119">Carbohydrate metabolism</keyword>
<keyword evidence="2 8" id="KW-0964">Secreted</keyword>
<dbReference type="OrthoDB" id="2525337at2759"/>
<organism evidence="12">
    <name type="scientific">Rhodotorula toruloides</name>
    <name type="common">Yeast</name>
    <name type="synonym">Rhodosporidium toruloides</name>
    <dbReference type="NCBI Taxonomy" id="5286"/>
    <lineage>
        <taxon>Eukaryota</taxon>
        <taxon>Fungi</taxon>
        <taxon>Dikarya</taxon>
        <taxon>Basidiomycota</taxon>
        <taxon>Pucciniomycotina</taxon>
        <taxon>Microbotryomycetes</taxon>
        <taxon>Sporidiobolales</taxon>
        <taxon>Sporidiobolaceae</taxon>
        <taxon>Rhodotorula</taxon>
    </lineage>
</organism>
<evidence type="ECO:0000259" key="11">
    <source>
        <dbReference type="Pfam" id="PF03443"/>
    </source>
</evidence>
<dbReference type="InterPro" id="IPR049892">
    <property type="entry name" value="AA9"/>
</dbReference>
<dbReference type="GO" id="GO:0030248">
    <property type="term" value="F:cellulose binding"/>
    <property type="evidence" value="ECO:0007669"/>
    <property type="project" value="UniProtKB-UniRule"/>
</dbReference>
<feature type="chain" id="PRO_5030001913" description="AA9 family lytic polysaccharide monooxygenase" evidence="10">
    <location>
        <begin position="22"/>
        <end position="398"/>
    </location>
</feature>
<evidence type="ECO:0000256" key="9">
    <source>
        <dbReference type="SAM" id="MobiDB-lite"/>
    </source>
</evidence>
<keyword evidence="3 8" id="KW-0136">Cellulose degradation</keyword>
<dbReference type="PANTHER" id="PTHR33353:SF17">
    <property type="entry name" value="ENDO-BETA-1,4-GLUCANASE D"/>
    <property type="match status" value="1"/>
</dbReference>
<dbReference type="EC" id="1.14.99.56" evidence="8"/>
<protein>
    <recommendedName>
        <fullName evidence="8">AA9 family lytic polysaccharide monooxygenase</fullName>
        <ecNumber evidence="8">1.14.99.56</ecNumber>
    </recommendedName>
    <alternativeName>
        <fullName evidence="8">Endo-beta-1,4-glucanase</fullName>
    </alternativeName>
    <alternativeName>
        <fullName evidence="8">Glycosyl hydrolase 61 family protein</fullName>
    </alternativeName>
</protein>
<evidence type="ECO:0000256" key="5">
    <source>
        <dbReference type="ARBA" id="ARBA00023277"/>
    </source>
</evidence>
<dbReference type="GO" id="GO:0030245">
    <property type="term" value="P:cellulose catabolic process"/>
    <property type="evidence" value="ECO:0007669"/>
    <property type="project" value="UniProtKB-UniRule"/>
</dbReference>
<evidence type="ECO:0000256" key="7">
    <source>
        <dbReference type="ARBA" id="ARBA00044502"/>
    </source>
</evidence>
<dbReference type="Gene3D" id="2.70.50.70">
    <property type="match status" value="1"/>
</dbReference>
<dbReference type="GO" id="GO:0008810">
    <property type="term" value="F:cellulase activity"/>
    <property type="evidence" value="ECO:0007669"/>
    <property type="project" value="UniProtKB-UniRule"/>
</dbReference>
<comment type="similarity">
    <text evidence="7">Belongs to the polysaccharide monooxygenase AA9 family.</text>
</comment>
<comment type="domain">
    <text evidence="8">Has a modular structure: an endo-beta-1,4-glucanase catalytic module at the N-terminus, a linker rich in serines and threonines, and a C-terminal carbohydrate-binding module (CBM).</text>
</comment>
<gene>
    <name evidence="12" type="ORF">RHTO0S_28e01816g</name>
</gene>
<feature type="region of interest" description="Disordered" evidence="9">
    <location>
        <begin position="310"/>
        <end position="343"/>
    </location>
</feature>
<comment type="catalytic activity">
    <reaction evidence="8">
        <text>[(1-&gt;4)-beta-D-glucosyl]n+m + reduced acceptor + O2 = 4-dehydro-beta-D-glucosyl-[(1-&gt;4)-beta-D-glucosyl]n-1 + [(1-&gt;4)-beta-D-glucosyl]m + acceptor + H2O.</text>
        <dbReference type="EC" id="1.14.99.56"/>
    </reaction>
</comment>
<comment type="function">
    <text evidence="8">Lytic polysaccharide monooxygenase (LMPO) that depolymerizes crystalline and amorphous polysaccharides via the oxidation of scissile alpha- or beta-(1-4)-glycosidic bonds, yielding C1 and/or C4 oxidation products. Catalysis by LPMOs requires the reduction of the active-site copper from Cu(II) to Cu(I) by a reducing agent and H(2)O(2) or O(2) as a cosubstrate.</text>
</comment>
<accession>A0A061BI40</accession>
<dbReference type="InterPro" id="IPR005103">
    <property type="entry name" value="AA9_LPMO"/>
</dbReference>
<evidence type="ECO:0000256" key="4">
    <source>
        <dbReference type="ARBA" id="ARBA00023157"/>
    </source>
</evidence>
<dbReference type="AlphaFoldDB" id="A0A061BI40"/>
<evidence type="ECO:0000256" key="10">
    <source>
        <dbReference type="SAM" id="SignalP"/>
    </source>
</evidence>
<dbReference type="Pfam" id="PF03443">
    <property type="entry name" value="AA9"/>
    <property type="match status" value="1"/>
</dbReference>
<comment type="subcellular location">
    <subcellularLocation>
        <location evidence="1 8">Secreted</location>
    </subcellularLocation>
</comment>
<evidence type="ECO:0000256" key="2">
    <source>
        <dbReference type="ARBA" id="ARBA00022525"/>
    </source>
</evidence>
<evidence type="ECO:0000313" key="12">
    <source>
        <dbReference type="EMBL" id="CDR49619.1"/>
    </source>
</evidence>
<dbReference type="GO" id="GO:0005576">
    <property type="term" value="C:extracellular region"/>
    <property type="evidence" value="ECO:0007669"/>
    <property type="project" value="UniProtKB-SubCell"/>
</dbReference>
<name>A0A061BI40_RHOTO</name>
<evidence type="ECO:0000256" key="3">
    <source>
        <dbReference type="ARBA" id="ARBA00023001"/>
    </source>
</evidence>